<dbReference type="Proteomes" id="UP000324897">
    <property type="component" value="Chromosome 4"/>
</dbReference>
<dbReference type="InterPro" id="IPR011043">
    <property type="entry name" value="Gal_Oxase/kelch_b-propeller"/>
</dbReference>
<dbReference type="EMBL" id="RWGY01000007">
    <property type="protein sequence ID" value="TVU41697.1"/>
    <property type="molecule type" value="Genomic_DNA"/>
</dbReference>
<proteinExistence type="predicted"/>
<dbReference type="SUPFAM" id="SSF50965">
    <property type="entry name" value="Galactose oxidase, central domain"/>
    <property type="match status" value="1"/>
</dbReference>
<dbReference type="InterPro" id="IPR015915">
    <property type="entry name" value="Kelch-typ_b-propeller"/>
</dbReference>
<name>A0A5J9W198_9POAL</name>
<dbReference type="Pfam" id="PF07893">
    <property type="entry name" value="DUF1668"/>
    <property type="match status" value="1"/>
</dbReference>
<dbReference type="PANTHER" id="PTHR33085:SF102">
    <property type="entry name" value="DUF1618 DOMAIN-CONTAINING PROTEIN"/>
    <property type="match status" value="1"/>
</dbReference>
<reference evidence="1 2" key="1">
    <citation type="journal article" date="2019" name="Sci. Rep.">
        <title>A high-quality genome of Eragrostis curvula grass provides insights into Poaceae evolution and supports new strategies to enhance forage quality.</title>
        <authorList>
            <person name="Carballo J."/>
            <person name="Santos B.A.C.M."/>
            <person name="Zappacosta D."/>
            <person name="Garbus I."/>
            <person name="Selva J.P."/>
            <person name="Gallo C.A."/>
            <person name="Diaz A."/>
            <person name="Albertini E."/>
            <person name="Caccamo M."/>
            <person name="Echenique V."/>
        </authorList>
    </citation>
    <scope>NUCLEOTIDE SEQUENCE [LARGE SCALE GENOMIC DNA]</scope>
    <source>
        <strain evidence="2">cv. Victoria</strain>
        <tissue evidence="1">Leaf</tissue>
    </source>
</reference>
<gene>
    <name evidence="1" type="ORF">EJB05_15240</name>
</gene>
<protein>
    <recommendedName>
        <fullName evidence="3">DUF1618 domain-containing protein</fullName>
    </recommendedName>
</protein>
<dbReference type="OrthoDB" id="688194at2759"/>
<accession>A0A5J9W198</accession>
<dbReference type="Gramene" id="TVU41697">
    <property type="protein sequence ID" value="TVU41697"/>
    <property type="gene ID" value="EJB05_15240"/>
</dbReference>
<dbReference type="InterPro" id="IPR012871">
    <property type="entry name" value="DUF1668_ORYSA"/>
</dbReference>
<feature type="non-terminal residue" evidence="1">
    <location>
        <position position="1"/>
    </location>
</feature>
<dbReference type="AlphaFoldDB" id="A0A5J9W198"/>
<evidence type="ECO:0000313" key="1">
    <source>
        <dbReference type="EMBL" id="TVU41697.1"/>
    </source>
</evidence>
<dbReference type="PANTHER" id="PTHR33085">
    <property type="entry name" value="OS12G0113100 PROTEIN-RELATED"/>
    <property type="match status" value="1"/>
</dbReference>
<keyword evidence="2" id="KW-1185">Reference proteome</keyword>
<evidence type="ECO:0008006" key="3">
    <source>
        <dbReference type="Google" id="ProtNLM"/>
    </source>
</evidence>
<organism evidence="1 2">
    <name type="scientific">Eragrostis curvula</name>
    <name type="common">weeping love grass</name>
    <dbReference type="NCBI Taxonomy" id="38414"/>
    <lineage>
        <taxon>Eukaryota</taxon>
        <taxon>Viridiplantae</taxon>
        <taxon>Streptophyta</taxon>
        <taxon>Embryophyta</taxon>
        <taxon>Tracheophyta</taxon>
        <taxon>Spermatophyta</taxon>
        <taxon>Magnoliopsida</taxon>
        <taxon>Liliopsida</taxon>
        <taxon>Poales</taxon>
        <taxon>Poaceae</taxon>
        <taxon>PACMAD clade</taxon>
        <taxon>Chloridoideae</taxon>
        <taxon>Eragrostideae</taxon>
        <taxon>Eragrostidinae</taxon>
        <taxon>Eragrostis</taxon>
    </lineage>
</organism>
<evidence type="ECO:0000313" key="2">
    <source>
        <dbReference type="Proteomes" id="UP000324897"/>
    </source>
</evidence>
<comment type="caution">
    <text evidence="1">The sequence shown here is derived from an EMBL/GenBank/DDBJ whole genome shotgun (WGS) entry which is preliminary data.</text>
</comment>
<dbReference type="Gene3D" id="2.120.10.80">
    <property type="entry name" value="Kelch-type beta propeller"/>
    <property type="match status" value="1"/>
</dbReference>
<sequence length="397" mass="44637">MIRRFVNLIASPQYGRTGVYSLHRLDVAKHLFYPSTAEAEAANAAKDDSNGGGNCKAKPTRVGQLRRLSAPSMRFEPFAIDEDDYRISMGGVIVLQDPRGSEGRVLSISSDGDAVLYDVDSNSISTMPSLSEQRPGFKPTVVTVDGSAGDEKNNRLYMLNNHAYSHGFHVLDFNKHPRKWQALPLPPFLAEKEEPTCADVNSFAVVDGGRAIFMPFTGNGTYCFDTVSRDWYQAGDWELPFHGKAQYIPELNAWLGFSRCHPNHLCASTDLSAAINAHQEPTLRHVWEDFSLPPDEEQSIVLNRRYPSIVLEKRKWWSALPQDLVNLGAGRFCVARIFMLSRTAMVGWDERMRSYEEFAVLTGVEVIPGNDGEDGLRMVKHKSTRYVFTTDRIEWVL</sequence>